<dbReference type="EMBL" id="KV878127">
    <property type="protein sequence ID" value="OJJ00175.1"/>
    <property type="molecule type" value="Genomic_DNA"/>
</dbReference>
<sequence length="288" mass="32213">MSLYLRALHTWDEGKIRKHGSIRPISLRQKSRIETYWGANASFHCFSWTSKRVKLKLTPQESAINALLDVDPVLQRPLSLQSEHSLVAPQDGFDYCDPRKHFRNHVANAATTDRTLLYAIFAVSARYQSASSRRLSIFAEECQQSCLNSLISALNDYDTTVGENVFASALILRLIEEMTGPYGLQLPVPHPGVDTVSHTLSAQLLICIRAGNITTSLITDAAFIIILRQEIFVANLTQRPVGSITEHCNIYTSLNPASEPMWAYRAIALAARSTDFAYDGNQSRTKER</sequence>
<dbReference type="InterPro" id="IPR021858">
    <property type="entry name" value="Fun_TF"/>
</dbReference>
<accession>A0A1L9PFF1</accession>
<keyword evidence="2" id="KW-1185">Reference proteome</keyword>
<evidence type="ECO:0008006" key="3">
    <source>
        <dbReference type="Google" id="ProtNLM"/>
    </source>
</evidence>
<evidence type="ECO:0000313" key="2">
    <source>
        <dbReference type="Proteomes" id="UP000184073"/>
    </source>
</evidence>
<evidence type="ECO:0000313" key="1">
    <source>
        <dbReference type="EMBL" id="OJJ00175.1"/>
    </source>
</evidence>
<dbReference type="RefSeq" id="XP_040665937.1">
    <property type="nucleotide sequence ID" value="XM_040809962.1"/>
</dbReference>
<dbReference type="STRING" id="1036611.A0A1L9PFF1"/>
<dbReference type="OrthoDB" id="4525710at2759"/>
<dbReference type="Pfam" id="PF11951">
    <property type="entry name" value="Fungal_trans_2"/>
    <property type="match status" value="1"/>
</dbReference>
<proteinExistence type="predicted"/>
<protein>
    <recommendedName>
        <fullName evidence="3">Transcription factor domain-containing protein</fullName>
    </recommendedName>
</protein>
<dbReference type="Proteomes" id="UP000184073">
    <property type="component" value="Unassembled WGS sequence"/>
</dbReference>
<gene>
    <name evidence="1" type="ORF">ASPVEDRAFT_26931</name>
</gene>
<dbReference type="GeneID" id="63725473"/>
<dbReference type="VEuPathDB" id="FungiDB:ASPVEDRAFT_26931"/>
<organism evidence="1 2">
    <name type="scientific">Aspergillus versicolor CBS 583.65</name>
    <dbReference type="NCBI Taxonomy" id="1036611"/>
    <lineage>
        <taxon>Eukaryota</taxon>
        <taxon>Fungi</taxon>
        <taxon>Dikarya</taxon>
        <taxon>Ascomycota</taxon>
        <taxon>Pezizomycotina</taxon>
        <taxon>Eurotiomycetes</taxon>
        <taxon>Eurotiomycetidae</taxon>
        <taxon>Eurotiales</taxon>
        <taxon>Aspergillaceae</taxon>
        <taxon>Aspergillus</taxon>
        <taxon>Aspergillus subgen. Nidulantes</taxon>
    </lineage>
</organism>
<dbReference type="AlphaFoldDB" id="A0A1L9PFF1"/>
<name>A0A1L9PFF1_ASPVE</name>
<reference evidence="2" key="1">
    <citation type="journal article" date="2017" name="Genome Biol.">
        <title>Comparative genomics reveals high biological diversity and specific adaptations in the industrially and medically important fungal genus Aspergillus.</title>
        <authorList>
            <person name="de Vries R.P."/>
            <person name="Riley R."/>
            <person name="Wiebenga A."/>
            <person name="Aguilar-Osorio G."/>
            <person name="Amillis S."/>
            <person name="Uchima C.A."/>
            <person name="Anderluh G."/>
            <person name="Asadollahi M."/>
            <person name="Askin M."/>
            <person name="Barry K."/>
            <person name="Battaglia E."/>
            <person name="Bayram O."/>
            <person name="Benocci T."/>
            <person name="Braus-Stromeyer S.A."/>
            <person name="Caldana C."/>
            <person name="Canovas D."/>
            <person name="Cerqueira G.C."/>
            <person name="Chen F."/>
            <person name="Chen W."/>
            <person name="Choi C."/>
            <person name="Clum A."/>
            <person name="Dos Santos R.A."/>
            <person name="Damasio A.R."/>
            <person name="Diallinas G."/>
            <person name="Emri T."/>
            <person name="Fekete E."/>
            <person name="Flipphi M."/>
            <person name="Freyberg S."/>
            <person name="Gallo A."/>
            <person name="Gournas C."/>
            <person name="Habgood R."/>
            <person name="Hainaut M."/>
            <person name="Harispe M.L."/>
            <person name="Henrissat B."/>
            <person name="Hilden K.S."/>
            <person name="Hope R."/>
            <person name="Hossain A."/>
            <person name="Karabika E."/>
            <person name="Karaffa L."/>
            <person name="Karanyi Z."/>
            <person name="Krasevec N."/>
            <person name="Kuo A."/>
            <person name="Kusch H."/>
            <person name="LaButti K."/>
            <person name="Lagendijk E.L."/>
            <person name="Lapidus A."/>
            <person name="Levasseur A."/>
            <person name="Lindquist E."/>
            <person name="Lipzen A."/>
            <person name="Logrieco A.F."/>
            <person name="MacCabe A."/>
            <person name="Maekelae M.R."/>
            <person name="Malavazi I."/>
            <person name="Melin P."/>
            <person name="Meyer V."/>
            <person name="Mielnichuk N."/>
            <person name="Miskei M."/>
            <person name="Molnar A.P."/>
            <person name="Mule G."/>
            <person name="Ngan C.Y."/>
            <person name="Orejas M."/>
            <person name="Orosz E."/>
            <person name="Ouedraogo J.P."/>
            <person name="Overkamp K.M."/>
            <person name="Park H.-S."/>
            <person name="Perrone G."/>
            <person name="Piumi F."/>
            <person name="Punt P.J."/>
            <person name="Ram A.F."/>
            <person name="Ramon A."/>
            <person name="Rauscher S."/>
            <person name="Record E."/>
            <person name="Riano-Pachon D.M."/>
            <person name="Robert V."/>
            <person name="Roehrig J."/>
            <person name="Ruller R."/>
            <person name="Salamov A."/>
            <person name="Salih N.S."/>
            <person name="Samson R.A."/>
            <person name="Sandor E."/>
            <person name="Sanguinetti M."/>
            <person name="Schuetze T."/>
            <person name="Sepcic K."/>
            <person name="Shelest E."/>
            <person name="Sherlock G."/>
            <person name="Sophianopoulou V."/>
            <person name="Squina F.M."/>
            <person name="Sun H."/>
            <person name="Susca A."/>
            <person name="Todd R.B."/>
            <person name="Tsang A."/>
            <person name="Unkles S.E."/>
            <person name="van de Wiele N."/>
            <person name="van Rossen-Uffink D."/>
            <person name="Oliveira J.V."/>
            <person name="Vesth T.C."/>
            <person name="Visser J."/>
            <person name="Yu J.-H."/>
            <person name="Zhou M."/>
            <person name="Andersen M.R."/>
            <person name="Archer D.B."/>
            <person name="Baker S.E."/>
            <person name="Benoit I."/>
            <person name="Brakhage A.A."/>
            <person name="Braus G.H."/>
            <person name="Fischer R."/>
            <person name="Frisvad J.C."/>
            <person name="Goldman G.H."/>
            <person name="Houbraken J."/>
            <person name="Oakley B."/>
            <person name="Pocsi I."/>
            <person name="Scazzocchio C."/>
            <person name="Seiboth B."/>
            <person name="vanKuyk P.A."/>
            <person name="Wortman J."/>
            <person name="Dyer P.S."/>
            <person name="Grigoriev I.V."/>
        </authorList>
    </citation>
    <scope>NUCLEOTIDE SEQUENCE [LARGE SCALE GENOMIC DNA]</scope>
    <source>
        <strain evidence="2">CBS 583.65</strain>
    </source>
</reference>